<dbReference type="InterPro" id="IPR053746">
    <property type="entry name" value="Viral_HT_Connector_Assembly"/>
</dbReference>
<dbReference type="Gene3D" id="1.10.246.150">
    <property type="match status" value="1"/>
</dbReference>
<keyword evidence="2" id="KW-1185">Reference proteome</keyword>
<evidence type="ECO:0000313" key="1">
    <source>
        <dbReference type="EMBL" id="MBM7631105.1"/>
    </source>
</evidence>
<dbReference type="Pfam" id="PF05135">
    <property type="entry name" value="Phage_connect_1"/>
    <property type="match status" value="1"/>
</dbReference>
<reference evidence="1 2" key="1">
    <citation type="submission" date="2021-01" db="EMBL/GenBank/DDBJ databases">
        <title>Genomic Encyclopedia of Type Strains, Phase IV (KMG-IV): sequencing the most valuable type-strain genomes for metagenomic binning, comparative biology and taxonomic classification.</title>
        <authorList>
            <person name="Goeker M."/>
        </authorList>
    </citation>
    <scope>NUCLEOTIDE SEQUENCE [LARGE SCALE GENOMIC DNA]</scope>
    <source>
        <strain evidence="1 2">DSM 25540</strain>
    </source>
</reference>
<accession>A0ABS2P7S4</accession>
<evidence type="ECO:0008006" key="3">
    <source>
        <dbReference type="Google" id="ProtNLM"/>
    </source>
</evidence>
<dbReference type="Proteomes" id="UP000741863">
    <property type="component" value="Unassembled WGS sequence"/>
</dbReference>
<name>A0ABS2P7S4_9BACL</name>
<organism evidence="1 2">
    <name type="scientific">Geomicrobium sediminis</name>
    <dbReference type="NCBI Taxonomy" id="1347788"/>
    <lineage>
        <taxon>Bacteria</taxon>
        <taxon>Bacillati</taxon>
        <taxon>Bacillota</taxon>
        <taxon>Bacilli</taxon>
        <taxon>Bacillales</taxon>
        <taxon>Geomicrobium</taxon>
    </lineage>
</organism>
<proteinExistence type="predicted"/>
<sequence length="106" mass="12363">MSNQKKIIKQLLEIDDELMDDVIEYYIESARQRLMNACYRDDFPLQLNHIVTEMVFQKLDNGSTPGVTSVRRGDTSTSFDSSDAFHRVMERYSEEIAMFRKVRSGC</sequence>
<evidence type="ECO:0000313" key="2">
    <source>
        <dbReference type="Proteomes" id="UP000741863"/>
    </source>
</evidence>
<comment type="caution">
    <text evidence="1">The sequence shown here is derived from an EMBL/GenBank/DDBJ whole genome shotgun (WGS) entry which is preliminary data.</text>
</comment>
<dbReference type="EMBL" id="JAFBEC010000001">
    <property type="protein sequence ID" value="MBM7631105.1"/>
    <property type="molecule type" value="Genomic_DNA"/>
</dbReference>
<dbReference type="InterPro" id="IPR021146">
    <property type="entry name" value="Phage_gp6-like_head-tail"/>
</dbReference>
<protein>
    <recommendedName>
        <fullName evidence="3">Phage gp6-like head-tail connector protein</fullName>
    </recommendedName>
</protein>
<gene>
    <name evidence="1" type="ORF">JOD17_000196</name>
</gene>
<dbReference type="RefSeq" id="WP_204695297.1">
    <property type="nucleotide sequence ID" value="NZ_JAFBEC010000001.1"/>
</dbReference>